<keyword evidence="1" id="KW-1133">Transmembrane helix</keyword>
<name>A0ABV6S0Z5_9GAMM</name>
<evidence type="ECO:0008006" key="4">
    <source>
        <dbReference type="Google" id="ProtNLM"/>
    </source>
</evidence>
<evidence type="ECO:0000256" key="1">
    <source>
        <dbReference type="SAM" id="Phobius"/>
    </source>
</evidence>
<accession>A0ABV6S0Z5</accession>
<sequence>MDQKNSPHVQVAMLLLIVGLACVTIGTTMDEPMWLRFMVLGLGAALNIAAAVRLLSKRSVT</sequence>
<proteinExistence type="predicted"/>
<feature type="transmembrane region" description="Helical" evidence="1">
    <location>
        <begin position="35"/>
        <end position="55"/>
    </location>
</feature>
<protein>
    <recommendedName>
        <fullName evidence="4">Lipoprotein</fullName>
    </recommendedName>
</protein>
<dbReference type="Proteomes" id="UP001589896">
    <property type="component" value="Unassembled WGS sequence"/>
</dbReference>
<evidence type="ECO:0000313" key="2">
    <source>
        <dbReference type="EMBL" id="MFC0682904.1"/>
    </source>
</evidence>
<keyword evidence="1" id="KW-0812">Transmembrane</keyword>
<reference evidence="2 3" key="1">
    <citation type="submission" date="2024-09" db="EMBL/GenBank/DDBJ databases">
        <authorList>
            <person name="Sun Q."/>
            <person name="Mori K."/>
        </authorList>
    </citation>
    <scope>NUCLEOTIDE SEQUENCE [LARGE SCALE GENOMIC DNA]</scope>
    <source>
        <strain evidence="2 3">KCTC 23076</strain>
    </source>
</reference>
<evidence type="ECO:0000313" key="3">
    <source>
        <dbReference type="Proteomes" id="UP001589896"/>
    </source>
</evidence>
<dbReference type="RefSeq" id="WP_386677378.1">
    <property type="nucleotide sequence ID" value="NZ_JBHLTG010000028.1"/>
</dbReference>
<keyword evidence="1" id="KW-0472">Membrane</keyword>
<organism evidence="2 3">
    <name type="scientific">Lysobacter korlensis</name>
    <dbReference type="NCBI Taxonomy" id="553636"/>
    <lineage>
        <taxon>Bacteria</taxon>
        <taxon>Pseudomonadati</taxon>
        <taxon>Pseudomonadota</taxon>
        <taxon>Gammaproteobacteria</taxon>
        <taxon>Lysobacterales</taxon>
        <taxon>Lysobacteraceae</taxon>
        <taxon>Lysobacter</taxon>
    </lineage>
</organism>
<dbReference type="PROSITE" id="PS51257">
    <property type="entry name" value="PROKAR_LIPOPROTEIN"/>
    <property type="match status" value="1"/>
</dbReference>
<feature type="transmembrane region" description="Helical" evidence="1">
    <location>
        <begin position="12"/>
        <end position="29"/>
    </location>
</feature>
<gene>
    <name evidence="2" type="ORF">ACFFGH_34180</name>
</gene>
<comment type="caution">
    <text evidence="2">The sequence shown here is derived from an EMBL/GenBank/DDBJ whole genome shotgun (WGS) entry which is preliminary data.</text>
</comment>
<dbReference type="EMBL" id="JBHLTG010000028">
    <property type="protein sequence ID" value="MFC0682904.1"/>
    <property type="molecule type" value="Genomic_DNA"/>
</dbReference>
<keyword evidence="3" id="KW-1185">Reference proteome</keyword>